<dbReference type="AlphaFoldDB" id="A0A8H7ZY91"/>
<accession>A0A8H7ZY91</accession>
<evidence type="ECO:0000313" key="1">
    <source>
        <dbReference type="EMBL" id="KAG5461536.1"/>
    </source>
</evidence>
<dbReference type="OrthoDB" id="337660at2759"/>
<sequence length="222" mass="24961">MQYFVPAVAGPIGVIHKSPSAGSIDNWFDRRDCRRLRELGNIRITGDVPPSIFDNRPLFPFISTTPRAGLALVRRLSCILRTDLGRRLSRETLEDVQARLLFVAPTVPGMGASSTPLTFASEEEEATFAWQLKEVWAFKTCAHQSIYKLRTEWEGTDNEVVIPGWVRERTAEVLFENDEDAKGIAECLLETFLKVGAGRRIWGNAFSEKVRGLRAHTSQAKQ</sequence>
<dbReference type="EMBL" id="JAEFCI010003495">
    <property type="protein sequence ID" value="KAG5461536.1"/>
    <property type="molecule type" value="Genomic_DNA"/>
</dbReference>
<name>A0A8H7ZY91_9FUNG</name>
<reference evidence="1 2" key="1">
    <citation type="journal article" name="Sci. Rep.">
        <title>Genome-scale phylogenetic analyses confirm Olpidium as the closest living zoosporic fungus to the non-flagellated, terrestrial fungi.</title>
        <authorList>
            <person name="Chang Y."/>
            <person name="Rochon D."/>
            <person name="Sekimoto S."/>
            <person name="Wang Y."/>
            <person name="Chovatia M."/>
            <person name="Sandor L."/>
            <person name="Salamov A."/>
            <person name="Grigoriev I.V."/>
            <person name="Stajich J.E."/>
            <person name="Spatafora J.W."/>
        </authorList>
    </citation>
    <scope>NUCLEOTIDE SEQUENCE [LARGE SCALE GENOMIC DNA]</scope>
    <source>
        <strain evidence="1">S191</strain>
    </source>
</reference>
<organism evidence="1 2">
    <name type="scientific">Olpidium bornovanus</name>
    <dbReference type="NCBI Taxonomy" id="278681"/>
    <lineage>
        <taxon>Eukaryota</taxon>
        <taxon>Fungi</taxon>
        <taxon>Fungi incertae sedis</taxon>
        <taxon>Olpidiomycota</taxon>
        <taxon>Olpidiomycotina</taxon>
        <taxon>Olpidiomycetes</taxon>
        <taxon>Olpidiales</taxon>
        <taxon>Olpidiaceae</taxon>
        <taxon>Olpidium</taxon>
    </lineage>
</organism>
<proteinExistence type="predicted"/>
<keyword evidence="2" id="KW-1185">Reference proteome</keyword>
<evidence type="ECO:0000313" key="2">
    <source>
        <dbReference type="Proteomes" id="UP000673691"/>
    </source>
</evidence>
<gene>
    <name evidence="1" type="ORF">BJ554DRAFT_6253</name>
</gene>
<comment type="caution">
    <text evidence="1">The sequence shown here is derived from an EMBL/GenBank/DDBJ whole genome shotgun (WGS) entry which is preliminary data.</text>
</comment>
<protein>
    <submittedName>
        <fullName evidence="1">Uncharacterized protein</fullName>
    </submittedName>
</protein>
<dbReference type="Proteomes" id="UP000673691">
    <property type="component" value="Unassembled WGS sequence"/>
</dbReference>